<dbReference type="PRINTS" id="PR00455">
    <property type="entry name" value="HTHTETR"/>
</dbReference>
<evidence type="ECO:0000313" key="5">
    <source>
        <dbReference type="Proteomes" id="UP000600247"/>
    </source>
</evidence>
<evidence type="ECO:0000313" key="4">
    <source>
        <dbReference type="EMBL" id="GGG63194.1"/>
    </source>
</evidence>
<dbReference type="PROSITE" id="PS01081">
    <property type="entry name" value="HTH_TETR_1"/>
    <property type="match status" value="1"/>
</dbReference>
<dbReference type="InterPro" id="IPR009057">
    <property type="entry name" value="Homeodomain-like_sf"/>
</dbReference>
<dbReference type="EMBL" id="BMHY01000002">
    <property type="protein sequence ID" value="GGG63194.1"/>
    <property type="molecule type" value="Genomic_DNA"/>
</dbReference>
<dbReference type="SUPFAM" id="SSF46689">
    <property type="entry name" value="Homeodomain-like"/>
    <property type="match status" value="1"/>
</dbReference>
<keyword evidence="5" id="KW-1185">Reference proteome</keyword>
<dbReference type="InterPro" id="IPR050109">
    <property type="entry name" value="HTH-type_TetR-like_transc_reg"/>
</dbReference>
<dbReference type="Gene3D" id="1.10.10.60">
    <property type="entry name" value="Homeodomain-like"/>
    <property type="match status" value="1"/>
</dbReference>
<organism evidence="4 5">
    <name type="scientific">Paenibacillus radicis</name>
    <name type="common">ex Gao et al. 2016</name>
    <dbReference type="NCBI Taxonomy" id="1737354"/>
    <lineage>
        <taxon>Bacteria</taxon>
        <taxon>Bacillati</taxon>
        <taxon>Bacillota</taxon>
        <taxon>Bacilli</taxon>
        <taxon>Bacillales</taxon>
        <taxon>Paenibacillaceae</taxon>
        <taxon>Paenibacillus</taxon>
    </lineage>
</organism>
<dbReference type="Pfam" id="PF17932">
    <property type="entry name" value="TetR_C_24"/>
    <property type="match status" value="1"/>
</dbReference>
<dbReference type="Proteomes" id="UP000600247">
    <property type="component" value="Unassembled WGS sequence"/>
</dbReference>
<dbReference type="InterPro" id="IPR036271">
    <property type="entry name" value="Tet_transcr_reg_TetR-rel_C_sf"/>
</dbReference>
<dbReference type="InterPro" id="IPR041490">
    <property type="entry name" value="KstR2_TetR_C"/>
</dbReference>
<sequence>MAAERKPIDRRKQIIDAASKSFAMFGYKATTMELVAKLGGVGKGTIYTFFATKEVLFEEIVKQMTAEMKAIANASIDRKKPFFDNLNRALHGVLQFREQHELFVKLNQELWEVRTPTVQDGLAQIERAVVNFIEQEVRIGIQQGELRSDNPELTAYLIFRTYIALAVEWGRTREPLSREAVSDHMTTLFRYGLSGEPEATT</sequence>
<dbReference type="Pfam" id="PF00440">
    <property type="entry name" value="TetR_N"/>
    <property type="match status" value="1"/>
</dbReference>
<dbReference type="Gene3D" id="1.10.357.10">
    <property type="entry name" value="Tetracycline Repressor, domain 2"/>
    <property type="match status" value="1"/>
</dbReference>
<accession>A0A917LWE2</accession>
<proteinExistence type="predicted"/>
<dbReference type="InterPro" id="IPR023772">
    <property type="entry name" value="DNA-bd_HTH_TetR-type_CS"/>
</dbReference>
<feature type="DNA-binding region" description="H-T-H motif" evidence="2">
    <location>
        <begin position="31"/>
        <end position="50"/>
    </location>
</feature>
<keyword evidence="1 2" id="KW-0238">DNA-binding</keyword>
<dbReference type="PANTHER" id="PTHR30055">
    <property type="entry name" value="HTH-TYPE TRANSCRIPTIONAL REGULATOR RUTR"/>
    <property type="match status" value="1"/>
</dbReference>
<gene>
    <name evidence="4" type="ORF">GCM10010918_16370</name>
</gene>
<dbReference type="GO" id="GO:0003677">
    <property type="term" value="F:DNA binding"/>
    <property type="evidence" value="ECO:0007669"/>
    <property type="project" value="UniProtKB-UniRule"/>
</dbReference>
<dbReference type="SUPFAM" id="SSF48498">
    <property type="entry name" value="Tetracyclin repressor-like, C-terminal domain"/>
    <property type="match status" value="1"/>
</dbReference>
<dbReference type="RefSeq" id="WP_188888410.1">
    <property type="nucleotide sequence ID" value="NZ_BMHY01000002.1"/>
</dbReference>
<reference evidence="4 5" key="1">
    <citation type="journal article" date="2014" name="Int. J. Syst. Evol. Microbiol.">
        <title>Complete genome sequence of Corynebacterium casei LMG S-19264T (=DSM 44701T), isolated from a smear-ripened cheese.</title>
        <authorList>
            <consortium name="US DOE Joint Genome Institute (JGI-PGF)"/>
            <person name="Walter F."/>
            <person name="Albersmeier A."/>
            <person name="Kalinowski J."/>
            <person name="Ruckert C."/>
        </authorList>
    </citation>
    <scope>NUCLEOTIDE SEQUENCE [LARGE SCALE GENOMIC DNA]</scope>
    <source>
        <strain evidence="4 5">CGMCC 1.15286</strain>
    </source>
</reference>
<protein>
    <submittedName>
        <fullName evidence="4">TetR family transcriptional regulator</fullName>
    </submittedName>
</protein>
<comment type="caution">
    <text evidence="4">The sequence shown here is derived from an EMBL/GenBank/DDBJ whole genome shotgun (WGS) entry which is preliminary data.</text>
</comment>
<evidence type="ECO:0000256" key="1">
    <source>
        <dbReference type="ARBA" id="ARBA00023125"/>
    </source>
</evidence>
<dbReference type="PANTHER" id="PTHR30055:SF232">
    <property type="entry name" value="TRANSCRIPTIONAL REGULATOR, TETR FAMILY"/>
    <property type="match status" value="1"/>
</dbReference>
<evidence type="ECO:0000256" key="2">
    <source>
        <dbReference type="PROSITE-ProRule" id="PRU00335"/>
    </source>
</evidence>
<feature type="domain" description="HTH tetR-type" evidence="3">
    <location>
        <begin position="8"/>
        <end position="68"/>
    </location>
</feature>
<dbReference type="AlphaFoldDB" id="A0A917LWE2"/>
<dbReference type="PROSITE" id="PS50977">
    <property type="entry name" value="HTH_TETR_2"/>
    <property type="match status" value="1"/>
</dbReference>
<dbReference type="GO" id="GO:0006355">
    <property type="term" value="P:regulation of DNA-templated transcription"/>
    <property type="evidence" value="ECO:0007669"/>
    <property type="project" value="UniProtKB-ARBA"/>
</dbReference>
<dbReference type="InterPro" id="IPR001647">
    <property type="entry name" value="HTH_TetR"/>
</dbReference>
<evidence type="ECO:0000259" key="3">
    <source>
        <dbReference type="PROSITE" id="PS50977"/>
    </source>
</evidence>
<name>A0A917LWE2_9BACL</name>